<dbReference type="InterPro" id="IPR004210">
    <property type="entry name" value="BESS_motif"/>
</dbReference>
<evidence type="ECO:0000259" key="3">
    <source>
        <dbReference type="PROSITE" id="PS51031"/>
    </source>
</evidence>
<comment type="subcellular location">
    <subcellularLocation>
        <location evidence="1">Nucleus</location>
    </subcellularLocation>
</comment>
<feature type="compositionally biased region" description="Polar residues" evidence="2">
    <location>
        <begin position="274"/>
        <end position="300"/>
    </location>
</feature>
<dbReference type="GO" id="GO:0003677">
    <property type="term" value="F:DNA binding"/>
    <property type="evidence" value="ECO:0007669"/>
    <property type="project" value="InterPro"/>
</dbReference>
<accession>A0A835GA34</accession>
<gene>
    <name evidence="4" type="ORF">HW555_008842</name>
</gene>
<proteinExistence type="predicted"/>
<name>A0A835GA34_SPOEX</name>
<dbReference type="EMBL" id="JACKWZ010000179">
    <property type="protein sequence ID" value="KAF9412757.1"/>
    <property type="molecule type" value="Genomic_DNA"/>
</dbReference>
<comment type="caution">
    <text evidence="4">The sequence shown here is derived from an EMBL/GenBank/DDBJ whole genome shotgun (WGS) entry which is preliminary data.</text>
</comment>
<feature type="domain" description="BESS" evidence="3">
    <location>
        <begin position="335"/>
        <end position="374"/>
    </location>
</feature>
<evidence type="ECO:0000256" key="2">
    <source>
        <dbReference type="SAM" id="MobiDB-lite"/>
    </source>
</evidence>
<dbReference type="Proteomes" id="UP000648187">
    <property type="component" value="Unassembled WGS sequence"/>
</dbReference>
<protein>
    <recommendedName>
        <fullName evidence="3">BESS domain-containing protein</fullName>
    </recommendedName>
</protein>
<organism evidence="4 5">
    <name type="scientific">Spodoptera exigua</name>
    <name type="common">Beet armyworm</name>
    <name type="synonym">Noctua fulgens</name>
    <dbReference type="NCBI Taxonomy" id="7107"/>
    <lineage>
        <taxon>Eukaryota</taxon>
        <taxon>Metazoa</taxon>
        <taxon>Ecdysozoa</taxon>
        <taxon>Arthropoda</taxon>
        <taxon>Hexapoda</taxon>
        <taxon>Insecta</taxon>
        <taxon>Pterygota</taxon>
        <taxon>Neoptera</taxon>
        <taxon>Endopterygota</taxon>
        <taxon>Lepidoptera</taxon>
        <taxon>Glossata</taxon>
        <taxon>Ditrysia</taxon>
        <taxon>Noctuoidea</taxon>
        <taxon>Noctuidae</taxon>
        <taxon>Amphipyrinae</taxon>
        <taxon>Spodoptera</taxon>
    </lineage>
</organism>
<feature type="compositionally biased region" description="Basic and acidic residues" evidence="2">
    <location>
        <begin position="303"/>
        <end position="313"/>
    </location>
</feature>
<sequence>MGPIFVSISVPFTADGIRSLLDRNQFHTSKLKASYGTSSIQFRNPGSIDGRRGQGNAAIPLRVASESPRYRNDSRRYAAELSLVRDDIRTDSSRFSRSWRQPLMVQLNLNLTTMTSFNHYHKGQKKIKPVIAPQLFTNRLPISKSNHAFRQRRRSARARICIGVLVAFQIRALEQRRSLNASYSRGAVEARAARALLRPLCYIDKQIRHRWKSARDNYFRTKGNMRNTPSGSAAKHKKYLFFDQMTFLDRISENEVTESLSDNQSIVSEDLTETATSANNLSTPSQLHRSQENTENSQNKWNKRSEMNKRKSEQSNFENELITLLIQNTSPSNLNPDDLSFFESLGPILSNLSAYQKLQFRAKVLELLIGISAPTTTTPSFSSPENNVNSSVNANSTYNYTTQTLPLHNYTYAYATTSTPQQQLYESAVELSNVVSPTGDNNSNNPDNEDQ</sequence>
<keyword evidence="1" id="KW-0539">Nucleus</keyword>
<feature type="region of interest" description="Disordered" evidence="2">
    <location>
        <begin position="274"/>
        <end position="314"/>
    </location>
</feature>
<evidence type="ECO:0000313" key="5">
    <source>
        <dbReference type="Proteomes" id="UP000648187"/>
    </source>
</evidence>
<dbReference type="GO" id="GO:0005634">
    <property type="term" value="C:nucleus"/>
    <property type="evidence" value="ECO:0007669"/>
    <property type="project" value="UniProtKB-SubCell"/>
</dbReference>
<dbReference type="Pfam" id="PF10545">
    <property type="entry name" value="MADF_DNA_bdg"/>
    <property type="match status" value="1"/>
</dbReference>
<dbReference type="Pfam" id="PF02944">
    <property type="entry name" value="BESS"/>
    <property type="match status" value="1"/>
</dbReference>
<dbReference type="AlphaFoldDB" id="A0A835GA34"/>
<dbReference type="InterPro" id="IPR006578">
    <property type="entry name" value="MADF-dom"/>
</dbReference>
<reference evidence="4" key="1">
    <citation type="submission" date="2020-08" db="EMBL/GenBank/DDBJ databases">
        <title>Spodoptera exigua strain:BAW_Kor-Di-RS1 Genome sequencing and assembly.</title>
        <authorList>
            <person name="Kim J."/>
            <person name="Nam H.Y."/>
            <person name="Kwon M."/>
            <person name="Choi J.H."/>
            <person name="Cho S.R."/>
            <person name="Kim G.-H."/>
        </authorList>
    </citation>
    <scope>NUCLEOTIDE SEQUENCE</scope>
    <source>
        <strain evidence="4">BAW_Kor-Di-RS1</strain>
        <tissue evidence="4">Whole-body</tissue>
    </source>
</reference>
<dbReference type="PROSITE" id="PS51031">
    <property type="entry name" value="BESS"/>
    <property type="match status" value="1"/>
</dbReference>
<keyword evidence="5" id="KW-1185">Reference proteome</keyword>
<evidence type="ECO:0000256" key="1">
    <source>
        <dbReference type="PROSITE-ProRule" id="PRU00371"/>
    </source>
</evidence>
<evidence type="ECO:0000313" key="4">
    <source>
        <dbReference type="EMBL" id="KAF9412757.1"/>
    </source>
</evidence>